<dbReference type="Ensembl" id="ENSCSAVT00000020092.1">
    <property type="protein sequence ID" value="ENSCSAVP00000019879.1"/>
    <property type="gene ID" value="ENSCSAVG00000011678.1"/>
</dbReference>
<evidence type="ECO:0000313" key="1">
    <source>
        <dbReference type="Ensembl" id="ENSCSAVP00000019879.1"/>
    </source>
</evidence>
<reference evidence="2" key="1">
    <citation type="submission" date="2003-08" db="EMBL/GenBank/DDBJ databases">
        <authorList>
            <person name="Birren B."/>
            <person name="Nusbaum C."/>
            <person name="Abebe A."/>
            <person name="Abouelleil A."/>
            <person name="Adekoya E."/>
            <person name="Ait-zahra M."/>
            <person name="Allen N."/>
            <person name="Allen T."/>
            <person name="An P."/>
            <person name="Anderson M."/>
            <person name="Anderson S."/>
            <person name="Arachchi H."/>
            <person name="Armbruster J."/>
            <person name="Bachantsang P."/>
            <person name="Baldwin J."/>
            <person name="Barry A."/>
            <person name="Bayul T."/>
            <person name="Blitshsteyn B."/>
            <person name="Bloom T."/>
            <person name="Blye J."/>
            <person name="Boguslavskiy L."/>
            <person name="Borowsky M."/>
            <person name="Boukhgalter B."/>
            <person name="Brunache A."/>
            <person name="Butler J."/>
            <person name="Calixte N."/>
            <person name="Calvo S."/>
            <person name="Camarata J."/>
            <person name="Campo K."/>
            <person name="Chang J."/>
            <person name="Cheshatsang Y."/>
            <person name="Citroen M."/>
            <person name="Collymore A."/>
            <person name="Considine T."/>
            <person name="Cook A."/>
            <person name="Cooke P."/>
            <person name="Corum B."/>
            <person name="Cuomo C."/>
            <person name="David R."/>
            <person name="Dawoe T."/>
            <person name="Degray S."/>
            <person name="Dodge S."/>
            <person name="Dooley K."/>
            <person name="Dorje P."/>
            <person name="Dorjee K."/>
            <person name="Dorris L."/>
            <person name="Duffey N."/>
            <person name="Dupes A."/>
            <person name="Elkins T."/>
            <person name="Engels R."/>
            <person name="Erickson J."/>
            <person name="Farina A."/>
            <person name="Faro S."/>
            <person name="Ferreira P."/>
            <person name="Fischer H."/>
            <person name="Fitzgerald M."/>
            <person name="Foley K."/>
            <person name="Gage D."/>
            <person name="Galagan J."/>
            <person name="Gearin G."/>
            <person name="Gnerre S."/>
            <person name="Gnirke A."/>
            <person name="Goyette A."/>
            <person name="Graham J."/>
            <person name="Grandbois E."/>
            <person name="Gyaltsen K."/>
            <person name="Hafez N."/>
            <person name="Hagopian D."/>
            <person name="Hagos B."/>
            <person name="Hall J."/>
            <person name="Hatcher B."/>
            <person name="Heller A."/>
            <person name="Higgins H."/>
            <person name="Honan T."/>
            <person name="Horn A."/>
            <person name="Houde N."/>
            <person name="Hughes L."/>
            <person name="Hulme W."/>
            <person name="Husby E."/>
            <person name="Iliev I."/>
            <person name="Jaffe D."/>
            <person name="Jones C."/>
            <person name="Kamal M."/>
            <person name="Kamat A."/>
            <person name="Kamvysselis M."/>
            <person name="Karlsson E."/>
            <person name="Kells C."/>
            <person name="Kieu A."/>
            <person name="Kisner P."/>
            <person name="Kodira C."/>
            <person name="Kulbokas E."/>
            <person name="Labutti K."/>
            <person name="Lama D."/>
            <person name="Landers T."/>
            <person name="Leger J."/>
            <person name="Levine S."/>
            <person name="Lewis D."/>
            <person name="Lewis T."/>
            <person name="Lindblad-toh K."/>
            <person name="Liu X."/>
            <person name="Lokyitsang T."/>
            <person name="Lokyitsang Y."/>
            <person name="Lucien O."/>
            <person name="Lui A."/>
            <person name="Ma L.J."/>
            <person name="Mabbitt R."/>
            <person name="Macdonald J."/>
            <person name="Maclean C."/>
            <person name="Major J."/>
            <person name="Manning J."/>
            <person name="Marabella R."/>
            <person name="Maru K."/>
            <person name="Matthews C."/>
            <person name="Mauceli E."/>
            <person name="Mccarthy M."/>
            <person name="Mcdonough S."/>
            <person name="Mcghee T."/>
            <person name="Meldrim J."/>
            <person name="Meneus L."/>
            <person name="Mesirov J."/>
            <person name="Mihalev A."/>
            <person name="Mihova T."/>
            <person name="Mikkelsen T."/>
            <person name="Mlenga V."/>
            <person name="Moru K."/>
            <person name="Mozes J."/>
            <person name="Mulrain L."/>
            <person name="Munson G."/>
            <person name="Naylor J."/>
            <person name="Newes C."/>
            <person name="Nguyen C."/>
            <person name="Nguyen N."/>
            <person name="Nguyen T."/>
            <person name="Nicol R."/>
            <person name="Nielsen C."/>
            <person name="Nizzari M."/>
            <person name="Norbu C."/>
            <person name="Norbu N."/>
            <person name="O'donnell P."/>
            <person name="Okoawo O."/>
            <person name="O'leary S."/>
            <person name="Omotosho B."/>
            <person name="O'neill K."/>
            <person name="Osman S."/>
            <person name="Parker S."/>
            <person name="Perrin D."/>
            <person name="Phunkhang P."/>
            <person name="Piqani B."/>
            <person name="Purcell S."/>
            <person name="Rachupka T."/>
            <person name="Ramasamy U."/>
            <person name="Rameau R."/>
            <person name="Ray V."/>
            <person name="Raymond C."/>
            <person name="Retta R."/>
            <person name="Richardson S."/>
            <person name="Rise C."/>
            <person name="Rodriguez J."/>
            <person name="Rogers J."/>
            <person name="Rogov P."/>
            <person name="Rutman M."/>
            <person name="Schupbach R."/>
            <person name="Seaman C."/>
            <person name="Settipalli S."/>
            <person name="Sharpe T."/>
            <person name="Sheridan J."/>
            <person name="Sherpa N."/>
            <person name="Shi J."/>
            <person name="Smirnov S."/>
            <person name="Smith C."/>
            <person name="Sougnez C."/>
            <person name="Spencer B."/>
            <person name="Stalker J."/>
            <person name="Stange-thomann N."/>
            <person name="Stavropoulos S."/>
            <person name="Stetson K."/>
            <person name="Stone C."/>
            <person name="Stone S."/>
            <person name="Stubbs M."/>
            <person name="Talamas J."/>
            <person name="Tchuinga P."/>
            <person name="Tenzing P."/>
            <person name="Tesfaye S."/>
            <person name="Theodore J."/>
            <person name="Thoulutsang Y."/>
            <person name="Topham K."/>
            <person name="Towey S."/>
            <person name="Tsamla T."/>
            <person name="Tsomo N."/>
            <person name="Vallee D."/>
            <person name="Vassiliev H."/>
            <person name="Venkataraman V."/>
            <person name="Vinson J."/>
            <person name="Vo A."/>
            <person name="Wade C."/>
            <person name="Wang S."/>
            <person name="Wangchuk T."/>
            <person name="Wangdi T."/>
            <person name="Whittaker C."/>
            <person name="Wilkinson J."/>
            <person name="Wu Y."/>
            <person name="Wyman D."/>
            <person name="Yadav S."/>
            <person name="Yang S."/>
            <person name="Yang X."/>
            <person name="Yeager S."/>
            <person name="Yee E."/>
            <person name="Young G."/>
            <person name="Zainoun J."/>
            <person name="Zembeck L."/>
            <person name="Zimmer A."/>
            <person name="Zody M."/>
            <person name="Lander E."/>
        </authorList>
    </citation>
    <scope>NUCLEOTIDE SEQUENCE [LARGE SCALE GENOMIC DNA]</scope>
</reference>
<dbReference type="AlphaFoldDB" id="H2ZQL3"/>
<keyword evidence="2" id="KW-1185">Reference proteome</keyword>
<proteinExistence type="predicted"/>
<evidence type="ECO:0000313" key="2">
    <source>
        <dbReference type="Proteomes" id="UP000007875"/>
    </source>
</evidence>
<dbReference type="GeneTree" id="ENSGT01150000289153"/>
<accession>H2ZQL3</accession>
<protein>
    <submittedName>
        <fullName evidence="1">Uncharacterized protein</fullName>
    </submittedName>
</protein>
<name>H2ZQL3_CIOSA</name>
<sequence length="221" mass="23989">MLVENSKIDKTDVSPVDDVENDVSLVDDVHNDVSPVNNLLNDVSPVNDVPNDFSNDVDNRTPSTATAVSLKDDDATIIRDDTQADNDHVIDGETTNNDVINVTSSIDDSDINDVNNDVSKSPNVVVGGITDDAGQNVTNTSPKSVEQSDCDLTTSSCDTSTPKNNDVIIKDDVSPGVPHRSKFAAGVTQFDAYYRETKSLGKFNKLKHLLRNSPRRQTKDQ</sequence>
<dbReference type="HOGENOM" id="CLU_1250292_0_0_1"/>
<reference evidence="1" key="3">
    <citation type="submission" date="2025-09" db="UniProtKB">
        <authorList>
            <consortium name="Ensembl"/>
        </authorList>
    </citation>
    <scope>IDENTIFICATION</scope>
</reference>
<dbReference type="Proteomes" id="UP000007875">
    <property type="component" value="Unassembled WGS sequence"/>
</dbReference>
<reference evidence="1" key="2">
    <citation type="submission" date="2025-08" db="UniProtKB">
        <authorList>
            <consortium name="Ensembl"/>
        </authorList>
    </citation>
    <scope>IDENTIFICATION</scope>
</reference>
<organism evidence="1 2">
    <name type="scientific">Ciona savignyi</name>
    <name type="common">Pacific transparent sea squirt</name>
    <dbReference type="NCBI Taxonomy" id="51511"/>
    <lineage>
        <taxon>Eukaryota</taxon>
        <taxon>Metazoa</taxon>
        <taxon>Chordata</taxon>
        <taxon>Tunicata</taxon>
        <taxon>Ascidiacea</taxon>
        <taxon>Phlebobranchia</taxon>
        <taxon>Cionidae</taxon>
        <taxon>Ciona</taxon>
    </lineage>
</organism>